<sequence>MSEERQDTAPSSMDKAVEKIADTLVSDVIEQVAANLSELLQNVRRWDSDEHDMSEDNKDGSSAGSLVQQRVQQHLEKFFAMRQVFAEHCGNGLEDDEVTKEDVSPAMSEVIVTPDSQESTKSANKAKKPVAMPFMNKLKLVWKSHFGRKHSKKVKRASDRHLSSSPEKQSMDEEDAIESEREQEASISLFLSPKQVDEVPQPKGELLTENETDFQEEMRHDEVLRATADTEKEVSTPDLVDSCSQAFEKTSTQTSLVQTIQVLPIKDHEDFYTTKADEQTIKNPLEPENEGDDKESTEVRIPDTGSSSRLSSMSEESKTAASSASPPCTPPSIYEAANMIVSQVIEQAIRTLESEAKAKRSASTTIFKTLKTAWKKRFGKRQRNKVVPTSQDEAQAESFGLEELFAEPVKVKPAEAEDDKVMEIPSGPSEEDGRTVVSQGGNEAAADQTVIMNSSTMSLVIMRFFQGLTEEQWREVSEGVFNRDVKEKLIDMCVDVLKFSSDSVIKNVLESLAQSSTSSGTFTLKTHYDIQRSVERSFSQALCNIVGTDIPVRISPEFTEAIATEVFEAVTPVLSVAIQASVDERSLIATAPANLQVSKDKAAKKTLAGAISTMKSLLTGRGAVIKRRVMSQQGLEPNINKKPARGREDKKNESLWRRCFRQKRRIQPFSLEDPTESNGVKKSKEESRSPLASSSITEDPPLNETMTSEIQEEEETKTNGFCSIFCNIFSKVMKLSQDQTTSLVVFDLKTSDHCCILVELWPFIFAFVLMCCLFFLKKKNEKKKKEKTTPSKKLPLWMRLFCSPCTCPRCRSSP</sequence>
<dbReference type="GeneID" id="108896553"/>
<proteinExistence type="predicted"/>
<gene>
    <name evidence="4" type="primary">LOC108896553</name>
</gene>
<feature type="region of interest" description="Disordered" evidence="1">
    <location>
        <begin position="671"/>
        <end position="714"/>
    </location>
</feature>
<evidence type="ECO:0000256" key="1">
    <source>
        <dbReference type="SAM" id="MobiDB-lite"/>
    </source>
</evidence>
<dbReference type="Proteomes" id="UP000694890">
    <property type="component" value="Linkage group LG5"/>
</dbReference>
<feature type="region of interest" description="Disordered" evidence="1">
    <location>
        <begin position="629"/>
        <end position="653"/>
    </location>
</feature>
<dbReference type="KEGG" id="lcf:108896553"/>
<feature type="region of interest" description="Disordered" evidence="1">
    <location>
        <begin position="275"/>
        <end position="330"/>
    </location>
</feature>
<evidence type="ECO:0000256" key="2">
    <source>
        <dbReference type="SAM" id="Phobius"/>
    </source>
</evidence>
<feature type="transmembrane region" description="Helical" evidence="2">
    <location>
        <begin position="756"/>
        <end position="776"/>
    </location>
</feature>
<evidence type="ECO:0000313" key="3">
    <source>
        <dbReference type="Proteomes" id="UP000694890"/>
    </source>
</evidence>
<evidence type="ECO:0000313" key="4">
    <source>
        <dbReference type="RefSeq" id="XP_018551242.1"/>
    </source>
</evidence>
<dbReference type="AlphaFoldDB" id="A0AAJ7QB08"/>
<keyword evidence="2" id="KW-1133">Transmembrane helix</keyword>
<reference evidence="4" key="1">
    <citation type="submission" date="2025-08" db="UniProtKB">
        <authorList>
            <consortium name="RefSeq"/>
        </authorList>
    </citation>
    <scope>IDENTIFICATION</scope>
    <source>
        <tissue evidence="4">Brain</tissue>
    </source>
</reference>
<name>A0AAJ7QB08_LATCA</name>
<accession>A0AAJ7QB08</accession>
<feature type="region of interest" description="Disordered" evidence="1">
    <location>
        <begin position="149"/>
        <end position="217"/>
    </location>
</feature>
<organism evidence="3 4">
    <name type="scientific">Lates calcarifer</name>
    <name type="common">Barramundi</name>
    <name type="synonym">Holocentrus calcarifer</name>
    <dbReference type="NCBI Taxonomy" id="8187"/>
    <lineage>
        <taxon>Eukaryota</taxon>
        <taxon>Metazoa</taxon>
        <taxon>Chordata</taxon>
        <taxon>Craniata</taxon>
        <taxon>Vertebrata</taxon>
        <taxon>Euteleostomi</taxon>
        <taxon>Actinopterygii</taxon>
        <taxon>Neopterygii</taxon>
        <taxon>Teleostei</taxon>
        <taxon>Neoteleostei</taxon>
        <taxon>Acanthomorphata</taxon>
        <taxon>Carangaria</taxon>
        <taxon>Carangaria incertae sedis</taxon>
        <taxon>Centropomidae</taxon>
        <taxon>Lates</taxon>
    </lineage>
</organism>
<keyword evidence="2" id="KW-0812">Transmembrane</keyword>
<keyword evidence="2" id="KW-0472">Membrane</keyword>
<protein>
    <submittedName>
        <fullName evidence="4">Uncharacterized protein LOC108896553 isoform X1</fullName>
    </submittedName>
</protein>
<feature type="compositionally biased region" description="Low complexity" evidence="1">
    <location>
        <begin position="306"/>
        <end position="326"/>
    </location>
</feature>
<dbReference type="RefSeq" id="XP_018551242.1">
    <property type="nucleotide sequence ID" value="XM_018695726.2"/>
</dbReference>